<gene>
    <name evidence="2" type="ORF">EGW08_000152</name>
</gene>
<dbReference type="Proteomes" id="UP000271974">
    <property type="component" value="Unassembled WGS sequence"/>
</dbReference>
<dbReference type="OrthoDB" id="6162398at2759"/>
<dbReference type="AlphaFoldDB" id="A0A433UEB9"/>
<feature type="region of interest" description="Disordered" evidence="1">
    <location>
        <begin position="47"/>
        <end position="206"/>
    </location>
</feature>
<dbReference type="PANTHER" id="PTHR36489">
    <property type="entry name" value="PROTEIN-COUPLED RECEPTOR GPR1, PUTATIVE-RELATED"/>
    <property type="match status" value="1"/>
</dbReference>
<keyword evidence="3" id="KW-1185">Reference proteome</keyword>
<evidence type="ECO:0000256" key="1">
    <source>
        <dbReference type="SAM" id="MobiDB-lite"/>
    </source>
</evidence>
<organism evidence="2 3">
    <name type="scientific">Elysia chlorotica</name>
    <name type="common">Eastern emerald elysia</name>
    <name type="synonym">Sea slug</name>
    <dbReference type="NCBI Taxonomy" id="188477"/>
    <lineage>
        <taxon>Eukaryota</taxon>
        <taxon>Metazoa</taxon>
        <taxon>Spiralia</taxon>
        <taxon>Lophotrochozoa</taxon>
        <taxon>Mollusca</taxon>
        <taxon>Gastropoda</taxon>
        <taxon>Heterobranchia</taxon>
        <taxon>Euthyneura</taxon>
        <taxon>Panpulmonata</taxon>
        <taxon>Sacoglossa</taxon>
        <taxon>Placobranchoidea</taxon>
        <taxon>Plakobranchidae</taxon>
        <taxon>Elysia</taxon>
    </lineage>
</organism>
<dbReference type="EMBL" id="RQTK01000002">
    <property type="protein sequence ID" value="RUS92128.1"/>
    <property type="molecule type" value="Genomic_DNA"/>
</dbReference>
<reference evidence="2 3" key="1">
    <citation type="submission" date="2019-01" db="EMBL/GenBank/DDBJ databases">
        <title>A draft genome assembly of the solar-powered sea slug Elysia chlorotica.</title>
        <authorList>
            <person name="Cai H."/>
            <person name="Li Q."/>
            <person name="Fang X."/>
            <person name="Li J."/>
            <person name="Curtis N.E."/>
            <person name="Altenburger A."/>
            <person name="Shibata T."/>
            <person name="Feng M."/>
            <person name="Maeda T."/>
            <person name="Schwartz J.A."/>
            <person name="Shigenobu S."/>
            <person name="Lundholm N."/>
            <person name="Nishiyama T."/>
            <person name="Yang H."/>
            <person name="Hasebe M."/>
            <person name="Li S."/>
            <person name="Pierce S.K."/>
            <person name="Wang J."/>
        </authorList>
    </citation>
    <scope>NUCLEOTIDE SEQUENCE [LARGE SCALE GENOMIC DNA]</scope>
    <source>
        <strain evidence="2">EC2010</strain>
        <tissue evidence="2">Whole organism of an adult</tissue>
    </source>
</reference>
<accession>A0A433UEB9</accession>
<protein>
    <submittedName>
        <fullName evidence="2">Uncharacterized protein</fullName>
    </submittedName>
</protein>
<feature type="compositionally biased region" description="Polar residues" evidence="1">
    <location>
        <begin position="74"/>
        <end position="204"/>
    </location>
</feature>
<comment type="caution">
    <text evidence="2">The sequence shown here is derived from an EMBL/GenBank/DDBJ whole genome shotgun (WGS) entry which is preliminary data.</text>
</comment>
<sequence>MSVKKSVHVQSISAVRWLVAGAPGVIFSHGHGRDMLAGFPASKNAGVGKPAPHIKGPPNGRALWTNRPTDQRTNRPTGQQTNRPTDQQTNRPTGQQTNRPADQQTNRPADQQTNRPADQQTNRPTDQQASRPTDQQANRPTGQQTNRPTDQQTNRPTDQQTSRPADQQTNRPTDQQTNRPADQQTNRPTDQQTNRPTDQQTNRPTLPVLLISSDRLTRVTGAVRSRRHSVIANLVTTGALSKTKTLRKGITTGLQSEPYLRLTEPISDQRSASMKGLGFVIPYRREAR</sequence>
<dbReference type="PANTHER" id="PTHR36489:SF2">
    <property type="entry name" value="APPLE DOMAIN-CONTAINING PROTEIN"/>
    <property type="match status" value="1"/>
</dbReference>
<proteinExistence type="predicted"/>
<evidence type="ECO:0000313" key="2">
    <source>
        <dbReference type="EMBL" id="RUS92128.1"/>
    </source>
</evidence>
<evidence type="ECO:0000313" key="3">
    <source>
        <dbReference type="Proteomes" id="UP000271974"/>
    </source>
</evidence>
<name>A0A433UEB9_ELYCH</name>